<organism evidence="8 9">
    <name type="scientific">Nesidiocoris tenuis</name>
    <dbReference type="NCBI Taxonomy" id="355587"/>
    <lineage>
        <taxon>Eukaryota</taxon>
        <taxon>Metazoa</taxon>
        <taxon>Ecdysozoa</taxon>
        <taxon>Arthropoda</taxon>
        <taxon>Hexapoda</taxon>
        <taxon>Insecta</taxon>
        <taxon>Pterygota</taxon>
        <taxon>Neoptera</taxon>
        <taxon>Paraneoptera</taxon>
        <taxon>Hemiptera</taxon>
        <taxon>Heteroptera</taxon>
        <taxon>Panheteroptera</taxon>
        <taxon>Cimicomorpha</taxon>
        <taxon>Miridae</taxon>
        <taxon>Dicyphina</taxon>
        <taxon>Nesidiocoris</taxon>
    </lineage>
</organism>
<comment type="subcellular location">
    <subcellularLocation>
        <location evidence="1">Secreted</location>
    </subcellularLocation>
</comment>
<reference evidence="8 9" key="1">
    <citation type="submission" date="2023-09" db="EMBL/GenBank/DDBJ databases">
        <title>Nesidiocoris tenuis whole genome shotgun sequence.</title>
        <authorList>
            <person name="Shibata T."/>
            <person name="Shimoda M."/>
            <person name="Kobayashi T."/>
            <person name="Uehara T."/>
        </authorList>
    </citation>
    <scope>NUCLEOTIDE SEQUENCE [LARGE SCALE GENOMIC DNA]</scope>
    <source>
        <strain evidence="8 9">Japan</strain>
    </source>
</reference>
<evidence type="ECO:0000256" key="5">
    <source>
        <dbReference type="PROSITE-ProRule" id="PRU00039"/>
    </source>
</evidence>
<dbReference type="PROSITE" id="PS01225">
    <property type="entry name" value="CTCK_2"/>
    <property type="match status" value="1"/>
</dbReference>
<feature type="region of interest" description="Disordered" evidence="6">
    <location>
        <begin position="303"/>
        <end position="376"/>
    </location>
</feature>
<keyword evidence="4" id="KW-1015">Disulfide bond</keyword>
<proteinExistence type="predicted"/>
<keyword evidence="2" id="KW-0964">Secreted</keyword>
<sequence length="376" mass="42077">MNNPFRFGIFSGHRLKEPVSAEERLTFGPRSVTVWLCSLAELVEQETYFLLCNGNQSRPSPGKEKMIRSLLALAFFHIASSHREHKVHNIVLYPEKHSWCKTTPIKEVVGHPGCEAIEVDNNVCVGACFSYSIPRTEPTAPGEVASYCDSCQPSRVVWKQVTLTCPENDNETMIKRVEVIENCSCLTCRPRESEQTDTNEASAVDVPSILNIMSAPLKTGNSSHIKHGSKLGQLLKMLAGADEDTADGLDGKTTEERLENLIEEMRSKGVNEEELQGLAEKSEGTGQVKVDLNKLKLLLSRIEGDQEGNSSEDNEDEEETLDLTPQRARPHRLPHEHTKVPTLEVAPHHLRPTVEGEELTYLPQHNHHHRKTDDLD</sequence>
<dbReference type="InterPro" id="IPR006207">
    <property type="entry name" value="Cys_knot_C"/>
</dbReference>
<dbReference type="PANTHER" id="PTHR15283:SF5">
    <property type="entry name" value="NEUROBLASTOMA SUPPRESSOR OF TUMORIGENICITY 1"/>
    <property type="match status" value="1"/>
</dbReference>
<gene>
    <name evidence="8" type="ORF">NTJ_04809</name>
</gene>
<dbReference type="InterPro" id="IPR029034">
    <property type="entry name" value="Cystine-knot_cytokine"/>
</dbReference>
<name>A0ABN7AIC0_9HEMI</name>
<dbReference type="Pfam" id="PF03045">
    <property type="entry name" value="DAN"/>
    <property type="match status" value="1"/>
</dbReference>
<evidence type="ECO:0000256" key="2">
    <source>
        <dbReference type="ARBA" id="ARBA00022525"/>
    </source>
</evidence>
<keyword evidence="3" id="KW-0732">Signal</keyword>
<feature type="compositionally biased region" description="Acidic residues" evidence="6">
    <location>
        <begin position="310"/>
        <end position="321"/>
    </location>
</feature>
<feature type="domain" description="CTCK" evidence="7">
    <location>
        <begin position="100"/>
        <end position="189"/>
    </location>
</feature>
<evidence type="ECO:0000313" key="8">
    <source>
        <dbReference type="EMBL" id="BES92001.1"/>
    </source>
</evidence>
<dbReference type="Gene3D" id="2.10.90.10">
    <property type="entry name" value="Cystine-knot cytokines"/>
    <property type="match status" value="1"/>
</dbReference>
<dbReference type="EMBL" id="AP028911">
    <property type="protein sequence ID" value="BES92001.1"/>
    <property type="molecule type" value="Genomic_DNA"/>
</dbReference>
<evidence type="ECO:0000256" key="1">
    <source>
        <dbReference type="ARBA" id="ARBA00004613"/>
    </source>
</evidence>
<evidence type="ECO:0000259" key="7">
    <source>
        <dbReference type="PROSITE" id="PS01225"/>
    </source>
</evidence>
<dbReference type="SMART" id="SM00041">
    <property type="entry name" value="CT"/>
    <property type="match status" value="1"/>
</dbReference>
<dbReference type="PANTHER" id="PTHR15283">
    <property type="entry name" value="GREMLIN 1"/>
    <property type="match status" value="1"/>
</dbReference>
<comment type="caution">
    <text evidence="5">Lacks conserved residue(s) required for the propagation of feature annotation.</text>
</comment>
<evidence type="ECO:0000313" key="9">
    <source>
        <dbReference type="Proteomes" id="UP001307889"/>
    </source>
</evidence>
<evidence type="ECO:0000256" key="6">
    <source>
        <dbReference type="SAM" id="MobiDB-lite"/>
    </source>
</evidence>
<protein>
    <submittedName>
        <fullName evidence="8">DAN domain</fullName>
    </submittedName>
</protein>
<evidence type="ECO:0000256" key="4">
    <source>
        <dbReference type="ARBA" id="ARBA00023157"/>
    </source>
</evidence>
<keyword evidence="9" id="KW-1185">Reference proteome</keyword>
<accession>A0ABN7AIC0</accession>
<evidence type="ECO:0000256" key="3">
    <source>
        <dbReference type="ARBA" id="ARBA00022729"/>
    </source>
</evidence>
<dbReference type="InterPro" id="IPR004133">
    <property type="entry name" value="DAN_dom"/>
</dbReference>
<dbReference type="Proteomes" id="UP001307889">
    <property type="component" value="Chromosome 3"/>
</dbReference>